<evidence type="ECO:0000313" key="1">
    <source>
        <dbReference type="EMBL" id="AWR94643.1"/>
    </source>
</evidence>
<reference evidence="1 2" key="1">
    <citation type="submission" date="2018-05" db="EMBL/GenBank/DDBJ databases">
        <title>Complete Genome Sequences of Extremely Thermoacidophilic, Metal-Mobilizing Type-Strain Members of the Archaeal Family Sulfolobaceae: Acidianus brierleyi DSM-1651T, Acidianus sulfidivorans DSM-18786T, Metallosphaera hakonensis DSM-7519T, and Metallosphaera prunae DSM-10039T.</title>
        <authorList>
            <person name="Counts J.A."/>
            <person name="Kelly R.M."/>
        </authorList>
    </citation>
    <scope>NUCLEOTIDE SEQUENCE [LARGE SCALE GENOMIC DNA]</scope>
    <source>
        <strain evidence="1 2">DSM 1651</strain>
    </source>
</reference>
<proteinExistence type="predicted"/>
<organism evidence="1 2">
    <name type="scientific">Acidianus brierleyi</name>
    <dbReference type="NCBI Taxonomy" id="41673"/>
    <lineage>
        <taxon>Archaea</taxon>
        <taxon>Thermoproteota</taxon>
        <taxon>Thermoprotei</taxon>
        <taxon>Sulfolobales</taxon>
        <taxon>Sulfolobaceae</taxon>
        <taxon>Acidianus</taxon>
    </lineage>
</organism>
<keyword evidence="2" id="KW-1185">Reference proteome</keyword>
<gene>
    <name evidence="1" type="ORF">DFR85_08595</name>
</gene>
<evidence type="ECO:0000313" key="2">
    <source>
        <dbReference type="Proteomes" id="UP000248044"/>
    </source>
</evidence>
<dbReference type="EMBL" id="CP029289">
    <property type="protein sequence ID" value="AWR94643.1"/>
    <property type="molecule type" value="Genomic_DNA"/>
</dbReference>
<name>A0A2U9IF23_9CREN</name>
<dbReference type="RefSeq" id="WP_110270524.1">
    <property type="nucleotide sequence ID" value="NZ_CP029289.2"/>
</dbReference>
<protein>
    <submittedName>
        <fullName evidence="1">Uncharacterized protein</fullName>
    </submittedName>
</protein>
<sequence length="211" mass="23859">MKLSLAYSIDEEILPIMPIINGEVLKGIEIEPKKVSLDEIKFNYNNYDIFYVQLPLFLYIKNVKVISNGAYVIEKLGSEDSLTSSSSVCVESTSSTEFYLLKILLGYKGIPRKNGNCIKLVHDLDNISCLWREQCGNLPIIISLIGSTKLSDEEMSILKVVVRESASLQEKRNLIKAYSKELGLKGRDALNCFFQLCKEKNICNEISYDIL</sequence>
<dbReference type="GeneID" id="36832209"/>
<dbReference type="Proteomes" id="UP000248044">
    <property type="component" value="Chromosome"/>
</dbReference>
<dbReference type="AlphaFoldDB" id="A0A2U9IF23"/>
<dbReference type="KEGG" id="abri:DFR85_08595"/>
<accession>A0A2U9IF23</accession>
<dbReference type="OrthoDB" id="34513at2157"/>